<feature type="domain" description="DUF3642" evidence="2">
    <location>
        <begin position="100"/>
        <end position="184"/>
    </location>
</feature>
<dbReference type="Pfam" id="PF12182">
    <property type="entry name" value="DUF3642"/>
    <property type="match status" value="1"/>
</dbReference>
<reference evidence="3 4" key="1">
    <citation type="submission" date="2021-06" db="EMBL/GenBank/DDBJ databases">
        <title>A novel Streptococcus species isolated from patients with diabetic foot ulcer (DFU).</title>
        <authorList>
            <person name="Chen Y.-S."/>
        </authorList>
    </citation>
    <scope>NUCLEOTIDE SEQUENCE [LARGE SCALE GENOMIC DNA]</scope>
    <source>
        <strain evidence="3 4">DM3B3</strain>
    </source>
</reference>
<accession>A0ABS6SUI8</accession>
<gene>
    <name evidence="3" type="ORF">KUA57_02910</name>
</gene>
<dbReference type="NCBIfam" id="NF040528">
    <property type="entry name" value="SP_0198_lipo"/>
    <property type="match status" value="1"/>
</dbReference>
<organism evidence="3 4">
    <name type="scientific">Streptococcus vulneris</name>
    <dbReference type="NCBI Taxonomy" id="2853160"/>
    <lineage>
        <taxon>Bacteria</taxon>
        <taxon>Bacillati</taxon>
        <taxon>Bacillota</taxon>
        <taxon>Bacilli</taxon>
        <taxon>Lactobacillales</taxon>
        <taxon>Streptococcaceae</taxon>
        <taxon>Streptococcus</taxon>
    </lineage>
</organism>
<dbReference type="Proteomes" id="UP000723776">
    <property type="component" value="Unassembled WGS sequence"/>
</dbReference>
<evidence type="ECO:0000256" key="1">
    <source>
        <dbReference type="SAM" id="MobiDB-lite"/>
    </source>
</evidence>
<name>A0ABS6SUI8_9STRE</name>
<feature type="region of interest" description="Disordered" evidence="1">
    <location>
        <begin position="63"/>
        <end position="111"/>
    </location>
</feature>
<evidence type="ECO:0000259" key="2">
    <source>
        <dbReference type="Pfam" id="PF12182"/>
    </source>
</evidence>
<proteinExistence type="predicted"/>
<evidence type="ECO:0000313" key="3">
    <source>
        <dbReference type="EMBL" id="MBV7364829.1"/>
    </source>
</evidence>
<dbReference type="EMBL" id="JAHUZC010000002">
    <property type="protein sequence ID" value="MBV7364829.1"/>
    <property type="molecule type" value="Genomic_DNA"/>
</dbReference>
<sequence>MTSFFELVILGKLLVRRKNFCKLVAERKFIMKLKRFTLSLASLASLSLLVACSQRAQQVQQPVAQSQTQQTQQSQPAASSSAENSNQAATSSSQNTPEAQPTNIDGTYTGQDEGDRITLVVTGTTGTWTQVETDGDQEIKQVSFDAANQRMIIGDDVKIYAINGNQMIIDDMDREASDRIVLSK</sequence>
<protein>
    <submittedName>
        <fullName evidence="3">Lipocalin/fatty acid-binding family protein</fullName>
    </submittedName>
</protein>
<keyword evidence="4" id="KW-1185">Reference proteome</keyword>
<feature type="compositionally biased region" description="Polar residues" evidence="1">
    <location>
        <begin position="95"/>
        <end position="110"/>
    </location>
</feature>
<feature type="compositionally biased region" description="Low complexity" evidence="1">
    <location>
        <begin position="63"/>
        <end position="94"/>
    </location>
</feature>
<evidence type="ECO:0000313" key="4">
    <source>
        <dbReference type="Proteomes" id="UP000723776"/>
    </source>
</evidence>
<comment type="caution">
    <text evidence="3">The sequence shown here is derived from an EMBL/GenBank/DDBJ whole genome shotgun (WGS) entry which is preliminary data.</text>
</comment>
<dbReference type="InterPro" id="IPR020961">
    <property type="entry name" value="DUF3642_lipo"/>
</dbReference>